<keyword evidence="4" id="KW-1185">Reference proteome</keyword>
<dbReference type="RefSeq" id="WP_252661199.1">
    <property type="nucleotide sequence ID" value="NZ_CP098611.1"/>
</dbReference>
<dbReference type="PANTHER" id="PTHR33678">
    <property type="entry name" value="BLL1576 PROTEIN"/>
    <property type="match status" value="1"/>
</dbReference>
<evidence type="ECO:0000259" key="2">
    <source>
        <dbReference type="Pfam" id="PF03050"/>
    </source>
</evidence>
<protein>
    <submittedName>
        <fullName evidence="3">IS66 family transposase</fullName>
    </submittedName>
</protein>
<reference evidence="3" key="1">
    <citation type="submission" date="2022-06" db="EMBL/GenBank/DDBJ databases">
        <title>Genome sequence of Phormidium yuhuli AB48 isolated from an industrial photobioreactor environment.</title>
        <authorList>
            <person name="Qiu Y."/>
            <person name="Noonan A.J.C."/>
            <person name="Dofher K."/>
            <person name="Koch M."/>
            <person name="Kieft B."/>
            <person name="Lin X."/>
            <person name="Ziels R.M."/>
            <person name="Hallam S.J."/>
        </authorList>
    </citation>
    <scope>NUCLEOTIDE SEQUENCE</scope>
    <source>
        <strain evidence="3">AB48</strain>
    </source>
</reference>
<proteinExistence type="predicted"/>
<dbReference type="Pfam" id="PF03050">
    <property type="entry name" value="DDE_Tnp_IS66"/>
    <property type="match status" value="1"/>
</dbReference>
<evidence type="ECO:0000256" key="1">
    <source>
        <dbReference type="SAM" id="MobiDB-lite"/>
    </source>
</evidence>
<evidence type="ECO:0000313" key="4">
    <source>
        <dbReference type="Proteomes" id="UP001056708"/>
    </source>
</evidence>
<sequence length="505" mass="56928">MSLSSRKETKPERGTRTRQQERVAEYITRLAREKQAGEPDWLIEHFVQQGLRVLELEQQKTEQARQIEAQAAEIVELKEKLAQAERAGKRQAAPFRRSKRKTQPKRPGRKAGHRGHWRQPPAASAADEHYEMPLETCPDCGQPLDKEHQQAIEQTVIDVPPVEPRVIRLKTYRNHCQNCQKNVRSQHPLQVSGATGAAGTQIGPRALGYAAYLNKQLGVTMRKTVQALETMTGVRLSPGGLSQALDRIAERLQPRYDNLLAQLRDSEVLYCDETGWWVSGPGYWLWILTNKHGTYYRVVPSRSKPAARELIGQDFDGVLVSDCLNIYDDLTPRQHKCYAHHFKAISQAQQTPAGQSSSYLLELRAWLHAALLLKRLSCEPDSSRLSASTLAQLRRRLEERVETLLTPPRAGPETTDPQAQLEESLRQRLAKQRDHLLVFLDVPQVDATNNRAERQLRPAVIARKVSCGNKTESGARTWEILASLAATAAQSDESFVELVAQVVPT</sequence>
<name>A0ABY5ALT8_9CYAN</name>
<feature type="region of interest" description="Disordered" evidence="1">
    <location>
        <begin position="85"/>
        <end position="127"/>
    </location>
</feature>
<accession>A0ABY5ALT8</accession>
<feature type="compositionally biased region" description="Basic residues" evidence="1">
    <location>
        <begin position="96"/>
        <end position="117"/>
    </location>
</feature>
<dbReference type="Proteomes" id="UP001056708">
    <property type="component" value="Chromosome"/>
</dbReference>
<evidence type="ECO:0000313" key="3">
    <source>
        <dbReference type="EMBL" id="USR89888.1"/>
    </source>
</evidence>
<feature type="domain" description="Transposase IS66 central" evidence="2">
    <location>
        <begin position="200"/>
        <end position="476"/>
    </location>
</feature>
<dbReference type="InterPro" id="IPR004291">
    <property type="entry name" value="Transposase_IS66_central"/>
</dbReference>
<dbReference type="InterPro" id="IPR052344">
    <property type="entry name" value="Transposase-related"/>
</dbReference>
<dbReference type="EMBL" id="CP098611">
    <property type="protein sequence ID" value="USR89888.1"/>
    <property type="molecule type" value="Genomic_DNA"/>
</dbReference>
<dbReference type="PANTHER" id="PTHR33678:SF1">
    <property type="entry name" value="BLL1576 PROTEIN"/>
    <property type="match status" value="1"/>
</dbReference>
<gene>
    <name evidence="3" type="ORF">NEA10_13580</name>
</gene>
<organism evidence="3 4">
    <name type="scientific">Phormidium yuhuli AB48</name>
    <dbReference type="NCBI Taxonomy" id="2940671"/>
    <lineage>
        <taxon>Bacteria</taxon>
        <taxon>Bacillati</taxon>
        <taxon>Cyanobacteriota</taxon>
        <taxon>Cyanophyceae</taxon>
        <taxon>Oscillatoriophycideae</taxon>
        <taxon>Oscillatoriales</taxon>
        <taxon>Oscillatoriaceae</taxon>
        <taxon>Phormidium</taxon>
        <taxon>Phormidium yuhuli</taxon>
    </lineage>
</organism>
<dbReference type="NCBIfam" id="NF033517">
    <property type="entry name" value="transpos_IS66"/>
    <property type="match status" value="1"/>
</dbReference>
<feature type="region of interest" description="Disordered" evidence="1">
    <location>
        <begin position="1"/>
        <end position="21"/>
    </location>
</feature>